<evidence type="ECO:0008006" key="4">
    <source>
        <dbReference type="Google" id="ProtNLM"/>
    </source>
</evidence>
<feature type="region of interest" description="Disordered" evidence="1">
    <location>
        <begin position="1"/>
        <end position="23"/>
    </location>
</feature>
<reference evidence="2" key="1">
    <citation type="journal article" date="2022" name="Int. J. Mol. Sci.">
        <title>Draft Genome of Tanacetum Coccineum: Genomic Comparison of Closely Related Tanacetum-Family Plants.</title>
        <authorList>
            <person name="Yamashiro T."/>
            <person name="Shiraishi A."/>
            <person name="Nakayama K."/>
            <person name="Satake H."/>
        </authorList>
    </citation>
    <scope>NUCLEOTIDE SEQUENCE</scope>
</reference>
<organism evidence="2 3">
    <name type="scientific">Tanacetum coccineum</name>
    <dbReference type="NCBI Taxonomy" id="301880"/>
    <lineage>
        <taxon>Eukaryota</taxon>
        <taxon>Viridiplantae</taxon>
        <taxon>Streptophyta</taxon>
        <taxon>Embryophyta</taxon>
        <taxon>Tracheophyta</taxon>
        <taxon>Spermatophyta</taxon>
        <taxon>Magnoliopsida</taxon>
        <taxon>eudicotyledons</taxon>
        <taxon>Gunneridae</taxon>
        <taxon>Pentapetalae</taxon>
        <taxon>asterids</taxon>
        <taxon>campanulids</taxon>
        <taxon>Asterales</taxon>
        <taxon>Asteraceae</taxon>
        <taxon>Asteroideae</taxon>
        <taxon>Anthemideae</taxon>
        <taxon>Anthemidinae</taxon>
        <taxon>Tanacetum</taxon>
    </lineage>
</organism>
<reference evidence="2" key="2">
    <citation type="submission" date="2022-01" db="EMBL/GenBank/DDBJ databases">
        <authorList>
            <person name="Yamashiro T."/>
            <person name="Shiraishi A."/>
            <person name="Satake H."/>
            <person name="Nakayama K."/>
        </authorList>
    </citation>
    <scope>NUCLEOTIDE SEQUENCE</scope>
</reference>
<proteinExistence type="predicted"/>
<evidence type="ECO:0000313" key="2">
    <source>
        <dbReference type="EMBL" id="GJT81318.1"/>
    </source>
</evidence>
<comment type="caution">
    <text evidence="2">The sequence shown here is derived from an EMBL/GenBank/DDBJ whole genome shotgun (WGS) entry which is preliminary data.</text>
</comment>
<dbReference type="Proteomes" id="UP001151760">
    <property type="component" value="Unassembled WGS sequence"/>
</dbReference>
<name>A0ABQ5H0A3_9ASTR</name>
<evidence type="ECO:0000256" key="1">
    <source>
        <dbReference type="SAM" id="MobiDB-lite"/>
    </source>
</evidence>
<gene>
    <name evidence="2" type="ORF">Tco_1055660</name>
</gene>
<keyword evidence="3" id="KW-1185">Reference proteome</keyword>
<dbReference type="EMBL" id="BQNB010019072">
    <property type="protein sequence ID" value="GJT81318.1"/>
    <property type="molecule type" value="Genomic_DNA"/>
</dbReference>
<accession>A0ABQ5H0A3</accession>
<sequence length="208" mass="23654">MASEHDSLEPVSQQFIDDDSSAESMNTLSKKDLDNLFEPMYDEYFEKKSFDMPINSVIQQVHNQEDSSLTSSIGIEAHEVTPIATTSEEQTSPISLTVADEVYQEDSTELDGNILLTLYDALDFFKAESLTNLDPSNMHEFHQVQPSTHIWTKAHPLEQVIGEPSKTMMTRHRLQIDSEVCMYALTVSTIEPNNIKEAMFDHCWIESM</sequence>
<evidence type="ECO:0000313" key="3">
    <source>
        <dbReference type="Proteomes" id="UP001151760"/>
    </source>
</evidence>
<protein>
    <recommendedName>
        <fullName evidence="4">Gag-Pol polyprotein</fullName>
    </recommendedName>
</protein>